<feature type="region of interest" description="Disordered" evidence="2">
    <location>
        <begin position="123"/>
        <end position="323"/>
    </location>
</feature>
<dbReference type="EMBL" id="BQFW01000002">
    <property type="protein sequence ID" value="GJJ69515.1"/>
    <property type="molecule type" value="Genomic_DNA"/>
</dbReference>
<dbReference type="CDD" id="cd00143">
    <property type="entry name" value="PP2Cc"/>
    <property type="match status" value="1"/>
</dbReference>
<evidence type="ECO:0000259" key="3">
    <source>
        <dbReference type="PROSITE" id="PS51746"/>
    </source>
</evidence>
<feature type="domain" description="PPM-type phosphatase" evidence="3">
    <location>
        <begin position="390"/>
        <end position="743"/>
    </location>
</feature>
<feature type="compositionally biased region" description="Low complexity" evidence="2">
    <location>
        <begin position="222"/>
        <end position="233"/>
    </location>
</feature>
<feature type="region of interest" description="Disordered" evidence="2">
    <location>
        <begin position="947"/>
        <end position="998"/>
    </location>
</feature>
<keyword evidence="1" id="KW-0175">Coiled coil</keyword>
<dbReference type="PROSITE" id="PS51746">
    <property type="entry name" value="PPM_2"/>
    <property type="match status" value="1"/>
</dbReference>
<feature type="region of interest" description="Disordered" evidence="2">
    <location>
        <begin position="18"/>
        <end position="70"/>
    </location>
</feature>
<evidence type="ECO:0000313" key="4">
    <source>
        <dbReference type="EMBL" id="GJJ69515.1"/>
    </source>
</evidence>
<feature type="compositionally biased region" description="Polar residues" evidence="2">
    <location>
        <begin position="270"/>
        <end position="286"/>
    </location>
</feature>
<evidence type="ECO:0000256" key="1">
    <source>
        <dbReference type="SAM" id="Coils"/>
    </source>
</evidence>
<feature type="compositionally biased region" description="Low complexity" evidence="2">
    <location>
        <begin position="287"/>
        <end position="303"/>
    </location>
</feature>
<evidence type="ECO:0000256" key="2">
    <source>
        <dbReference type="SAM" id="MobiDB-lite"/>
    </source>
</evidence>
<gene>
    <name evidence="4" type="ORF">EMPS_01861</name>
</gene>
<sequence length="998" mass="109540">MNGTVFQNRVDLHVRASSSPAAEIDSEATESDKELGVAVSSVNRQQTRSISRSTAKTERTSAVKRKLKEDDVDGPNMDKVIATMAITAGVVDTGARTAAMATVATSAPASTPATPTTIIPAAASATVSSGTRRTKSSPTPVPTLSSKSKSKSKSKHAIASESKPTAPPPKVATKRKPRPKALPSTLSKENGNESADSIGYREPRKKLKRKPSPPTAVFTFGSQSDTLSSGSSSSDDDDDHKDRPKFRANGRSSTTIANGHTASRGAPIRSNGNTGSEAANSNGNRKSASLPRRSQSSSSSARPSSRKKTIRSEQPIPDGLRKLPKGYVYDTEINPSLLMGLSVNPSQTGEFMEHLKGKNAKENDYPDRRAEFNLDYTQEPSIFGIEQQTGYTYPRLRNGGKGRLPKVHCEDGFVITDLLTRKTEEEPPVFLGRLFCVTDGHGGRGCSAWVIQTISHAMQVIFERYKPADLSNPATQELIKFQVSKAVGIMDTEYLEYKKKQYLLYKAKKIPHDPGSDGTTLIVNIFIDKWIICINVGDSRSLLCSRDSDGRWDVEFHSEDHTPSLERLVQTIYANGGEFVTHDDKLIRFDPKHKNDKKHRQALKEARIRVKDGASNIYGIPYRTQNGHCASVNLGACLGDVLYKLDPVKPVLNCTPDVTFIDITNIEQGFLLMASDGLWDYVQRGSKVQEQNSTVCQFVGDKLDRGWHHQRIMVTLADREGGSGLYTDSIQEYDDFTAILIPFNQQQLLTQQKKRLDYERQLEKRQQLRVKERQLMMIRQQQLIQEQKQRELDQLHLMQQLKIRRQQEDLRKIRQQQEILREQQRQREVEEAREKLAKAAALAAVMAAVEEARVKREAEATAAAIAAANAAAASTQAEAVVEAAAIATANKDTLAAADSKISLPQGPGPMETVVVKTSSHDGANTLSGPTEEHEDIIVDIESVSSPIAYSSFPDPTSTGGARSNGRPRHHGSDNESDTISHMPPSPNGSSDSELLVVD</sequence>
<dbReference type="Pfam" id="PF00481">
    <property type="entry name" value="PP2C"/>
    <property type="match status" value="1"/>
</dbReference>
<feature type="compositionally biased region" description="Polar residues" evidence="2">
    <location>
        <begin position="947"/>
        <end position="961"/>
    </location>
</feature>
<feature type="compositionally biased region" description="Polar residues" evidence="2">
    <location>
        <begin position="40"/>
        <end position="54"/>
    </location>
</feature>
<comment type="caution">
    <text evidence="4">The sequence shown here is derived from an EMBL/GenBank/DDBJ whole genome shotgun (WGS) entry which is preliminary data.</text>
</comment>
<dbReference type="InterPro" id="IPR015655">
    <property type="entry name" value="PP2C"/>
</dbReference>
<accession>A0A9P3H3V2</accession>
<evidence type="ECO:0000313" key="5">
    <source>
        <dbReference type="Proteomes" id="UP000827284"/>
    </source>
</evidence>
<dbReference type="InterPro" id="IPR036457">
    <property type="entry name" value="PPM-type-like_dom_sf"/>
</dbReference>
<dbReference type="AlphaFoldDB" id="A0A9P3H3V2"/>
<feature type="coiled-coil region" evidence="1">
    <location>
        <begin position="803"/>
        <end position="842"/>
    </location>
</feature>
<feature type="compositionally biased region" description="Low complexity" evidence="2">
    <location>
        <begin position="136"/>
        <end position="147"/>
    </location>
</feature>
<dbReference type="Proteomes" id="UP000827284">
    <property type="component" value="Unassembled WGS sequence"/>
</dbReference>
<proteinExistence type="predicted"/>
<dbReference type="OrthoDB" id="10025511at2759"/>
<organism evidence="4 5">
    <name type="scientific">Entomortierella parvispora</name>
    <dbReference type="NCBI Taxonomy" id="205924"/>
    <lineage>
        <taxon>Eukaryota</taxon>
        <taxon>Fungi</taxon>
        <taxon>Fungi incertae sedis</taxon>
        <taxon>Mucoromycota</taxon>
        <taxon>Mortierellomycotina</taxon>
        <taxon>Mortierellomycetes</taxon>
        <taxon>Mortierellales</taxon>
        <taxon>Mortierellaceae</taxon>
        <taxon>Entomortierella</taxon>
    </lineage>
</organism>
<feature type="compositionally biased region" description="Polar residues" evidence="2">
    <location>
        <begin position="184"/>
        <end position="195"/>
    </location>
</feature>
<dbReference type="SMART" id="SM00332">
    <property type="entry name" value="PP2Cc"/>
    <property type="match status" value="1"/>
</dbReference>
<protein>
    <recommendedName>
        <fullName evidence="3">PPM-type phosphatase domain-containing protein</fullName>
    </recommendedName>
</protein>
<keyword evidence="5" id="KW-1185">Reference proteome</keyword>
<dbReference type="PANTHER" id="PTHR13832">
    <property type="entry name" value="PROTEIN PHOSPHATASE 2C"/>
    <property type="match status" value="1"/>
</dbReference>
<dbReference type="InterPro" id="IPR001932">
    <property type="entry name" value="PPM-type_phosphatase-like_dom"/>
</dbReference>
<dbReference type="GO" id="GO:0004722">
    <property type="term" value="F:protein serine/threonine phosphatase activity"/>
    <property type="evidence" value="ECO:0007669"/>
    <property type="project" value="InterPro"/>
</dbReference>
<dbReference type="SUPFAM" id="SSF81606">
    <property type="entry name" value="PP2C-like"/>
    <property type="match status" value="1"/>
</dbReference>
<dbReference type="Gene3D" id="3.60.40.10">
    <property type="entry name" value="PPM-type phosphatase domain"/>
    <property type="match status" value="1"/>
</dbReference>
<reference evidence="4" key="2">
    <citation type="journal article" date="2022" name="Microbiol. Resour. Announc.">
        <title>Whole-Genome Sequence of Entomortierella parvispora E1425, a Mucoromycotan Fungus Associated with Burkholderiaceae-Related Endosymbiotic Bacteria.</title>
        <authorList>
            <person name="Herlambang A."/>
            <person name="Guo Y."/>
            <person name="Takashima Y."/>
            <person name="Narisawa K."/>
            <person name="Ohta H."/>
            <person name="Nishizawa T."/>
        </authorList>
    </citation>
    <scope>NUCLEOTIDE SEQUENCE</scope>
    <source>
        <strain evidence="4">E1425</strain>
    </source>
</reference>
<feature type="compositionally biased region" description="Polar residues" evidence="2">
    <location>
        <begin position="250"/>
        <end position="261"/>
    </location>
</feature>
<name>A0A9P3H3V2_9FUNG</name>
<dbReference type="PANTHER" id="PTHR13832:SF827">
    <property type="entry name" value="PROTEIN PHOSPHATASE 1L"/>
    <property type="match status" value="1"/>
</dbReference>
<reference evidence="4" key="1">
    <citation type="submission" date="2021-11" db="EMBL/GenBank/DDBJ databases">
        <authorList>
            <person name="Herlambang A."/>
            <person name="Guo Y."/>
            <person name="Takashima Y."/>
            <person name="Nishizawa T."/>
        </authorList>
    </citation>
    <scope>NUCLEOTIDE SEQUENCE</scope>
    <source>
        <strain evidence="4">E1425</strain>
    </source>
</reference>